<name>A0ABT1E8J1_9FIRM</name>
<comment type="catalytic activity">
    <reaction evidence="11">
        <text>(6R)-5,10-methylene-5,6,7,8-tetrahydrofolate + NADP(+) = (6R)-5,10-methenyltetrahydrofolate + NADPH</text>
        <dbReference type="Rhea" id="RHEA:22812"/>
        <dbReference type="ChEBI" id="CHEBI:15636"/>
        <dbReference type="ChEBI" id="CHEBI:57455"/>
        <dbReference type="ChEBI" id="CHEBI:57783"/>
        <dbReference type="ChEBI" id="CHEBI:58349"/>
        <dbReference type="EC" id="1.5.1.5"/>
    </reaction>
</comment>
<dbReference type="InterPro" id="IPR046346">
    <property type="entry name" value="Aminoacid_DH-like_N_sf"/>
</dbReference>
<reference evidence="14 15" key="1">
    <citation type="journal article" date="2022" name="Genome Biol. Evol.">
        <title>Host diet, physiology and behaviors set the stage for Lachnospiraceae cladogenesis.</title>
        <authorList>
            <person name="Vera-Ponce De Leon A."/>
            <person name="Schneider M."/>
            <person name="Jahnes B.C."/>
            <person name="Sadowski V."/>
            <person name="Camuy-Velez L.A."/>
            <person name="Duan J."/>
            <person name="Sabree Z.L."/>
        </authorList>
    </citation>
    <scope>NUCLEOTIDE SEQUENCE [LARGE SCALE GENOMIC DNA]</scope>
    <source>
        <strain evidence="14 15">PAL113</strain>
    </source>
</reference>
<comment type="catalytic activity">
    <reaction evidence="11">
        <text>(6R)-5,10-methenyltetrahydrofolate + H2O = (6R)-10-formyltetrahydrofolate + H(+)</text>
        <dbReference type="Rhea" id="RHEA:23700"/>
        <dbReference type="ChEBI" id="CHEBI:15377"/>
        <dbReference type="ChEBI" id="CHEBI:15378"/>
        <dbReference type="ChEBI" id="CHEBI:57455"/>
        <dbReference type="ChEBI" id="CHEBI:195366"/>
        <dbReference type="EC" id="3.5.4.9"/>
    </reaction>
</comment>
<evidence type="ECO:0000256" key="2">
    <source>
        <dbReference type="ARBA" id="ARBA00022563"/>
    </source>
</evidence>
<dbReference type="PANTHER" id="PTHR48099">
    <property type="entry name" value="C-1-TETRAHYDROFOLATE SYNTHASE, CYTOPLASMIC-RELATED"/>
    <property type="match status" value="1"/>
</dbReference>
<keyword evidence="9 11" id="KW-0486">Methionine biosynthesis</keyword>
<dbReference type="PRINTS" id="PR00085">
    <property type="entry name" value="THFDHDRGNASE"/>
</dbReference>
<keyword evidence="15" id="KW-1185">Reference proteome</keyword>
<evidence type="ECO:0000256" key="6">
    <source>
        <dbReference type="ARBA" id="ARBA00022857"/>
    </source>
</evidence>
<evidence type="ECO:0000256" key="11">
    <source>
        <dbReference type="HAMAP-Rule" id="MF_01576"/>
    </source>
</evidence>
<evidence type="ECO:0000313" key="15">
    <source>
        <dbReference type="Proteomes" id="UP001523566"/>
    </source>
</evidence>
<dbReference type="InterPro" id="IPR036291">
    <property type="entry name" value="NAD(P)-bd_dom_sf"/>
</dbReference>
<evidence type="ECO:0000313" key="14">
    <source>
        <dbReference type="EMBL" id="MCP1101196.1"/>
    </source>
</evidence>
<keyword evidence="8 11" id="KW-0368">Histidine biosynthesis</keyword>
<dbReference type="CDD" id="cd01080">
    <property type="entry name" value="NAD_bind_m-THF_DH_Cyclohyd"/>
    <property type="match status" value="1"/>
</dbReference>
<feature type="binding site" evidence="11">
    <location>
        <begin position="165"/>
        <end position="167"/>
    </location>
    <ligand>
        <name>NADP(+)</name>
        <dbReference type="ChEBI" id="CHEBI:58349"/>
    </ligand>
</feature>
<evidence type="ECO:0000256" key="4">
    <source>
        <dbReference type="ARBA" id="ARBA00022755"/>
    </source>
</evidence>
<gene>
    <name evidence="11" type="primary">folD</name>
    <name evidence="14" type="ORF">NK125_02055</name>
</gene>
<comment type="function">
    <text evidence="11">Catalyzes the oxidation of 5,10-methylenetetrahydrofolate to 5,10-methenyltetrahydrofolate and then the hydrolysis of 5,10-methenyltetrahydrofolate to 10-formyltetrahydrofolate.</text>
</comment>
<proteinExistence type="inferred from homology"/>
<dbReference type="EC" id="1.5.1.5" evidence="11"/>
<comment type="similarity">
    <text evidence="11">Belongs to the tetrahydrofolate dehydrogenase/cyclohydrolase family.</text>
</comment>
<comment type="subunit">
    <text evidence="11">Homodimer.</text>
</comment>
<keyword evidence="10 11" id="KW-0511">Multifunctional enzyme</keyword>
<comment type="caution">
    <text evidence="11">Lacks conserved residue(s) required for the propagation of feature annotation.</text>
</comment>
<evidence type="ECO:0000256" key="7">
    <source>
        <dbReference type="ARBA" id="ARBA00023002"/>
    </source>
</evidence>
<keyword evidence="2 11" id="KW-0554">One-carbon metabolism</keyword>
<dbReference type="Gene3D" id="3.40.50.720">
    <property type="entry name" value="NAD(P)-binding Rossmann-like Domain"/>
    <property type="match status" value="1"/>
</dbReference>
<organism evidence="14 15">
    <name type="scientific">Aequitasia blattaphilus</name>
    <dbReference type="NCBI Taxonomy" id="2949332"/>
    <lineage>
        <taxon>Bacteria</taxon>
        <taxon>Bacillati</taxon>
        <taxon>Bacillota</taxon>
        <taxon>Clostridia</taxon>
        <taxon>Lachnospirales</taxon>
        <taxon>Lachnospiraceae</taxon>
        <taxon>Aequitasia</taxon>
    </lineage>
</organism>
<dbReference type="InterPro" id="IPR020630">
    <property type="entry name" value="THF_DH/CycHdrlase_cat_dom"/>
</dbReference>
<evidence type="ECO:0000256" key="9">
    <source>
        <dbReference type="ARBA" id="ARBA00023167"/>
    </source>
</evidence>
<dbReference type="InterPro" id="IPR000672">
    <property type="entry name" value="THF_DH/CycHdrlase"/>
</dbReference>
<dbReference type="Proteomes" id="UP001523566">
    <property type="component" value="Unassembled WGS sequence"/>
</dbReference>
<comment type="pathway">
    <text evidence="1 11">One-carbon metabolism; tetrahydrofolate interconversion.</text>
</comment>
<evidence type="ECO:0000259" key="13">
    <source>
        <dbReference type="Pfam" id="PF02882"/>
    </source>
</evidence>
<protein>
    <recommendedName>
        <fullName evidence="11">Bifunctional protein FolD</fullName>
    </recommendedName>
    <domain>
        <recommendedName>
            <fullName evidence="11">Methylenetetrahydrofolate dehydrogenase</fullName>
            <ecNumber evidence="11">1.5.1.5</ecNumber>
        </recommendedName>
    </domain>
    <domain>
        <recommendedName>
            <fullName evidence="11">Methenyltetrahydrofolate cyclohydrolase</fullName>
            <ecNumber evidence="11">3.5.4.9</ecNumber>
        </recommendedName>
    </domain>
</protein>
<keyword evidence="4 11" id="KW-0658">Purine biosynthesis</keyword>
<dbReference type="Pfam" id="PF00763">
    <property type="entry name" value="THF_DHG_CYH"/>
    <property type="match status" value="1"/>
</dbReference>
<dbReference type="HAMAP" id="MF_01576">
    <property type="entry name" value="THF_DHG_CYH"/>
    <property type="match status" value="1"/>
</dbReference>
<dbReference type="Gene3D" id="3.40.50.10860">
    <property type="entry name" value="Leucine Dehydrogenase, chain A, domain 1"/>
    <property type="match status" value="1"/>
</dbReference>
<dbReference type="SUPFAM" id="SSF51735">
    <property type="entry name" value="NAD(P)-binding Rossmann-fold domains"/>
    <property type="match status" value="1"/>
</dbReference>
<evidence type="ECO:0000256" key="8">
    <source>
        <dbReference type="ARBA" id="ARBA00023102"/>
    </source>
</evidence>
<evidence type="ECO:0000256" key="10">
    <source>
        <dbReference type="ARBA" id="ARBA00023268"/>
    </source>
</evidence>
<dbReference type="InterPro" id="IPR020631">
    <property type="entry name" value="THF_DH/CycHdrlase_NAD-bd_dom"/>
</dbReference>
<accession>A0ABT1E8J1</accession>
<evidence type="ECO:0000256" key="5">
    <source>
        <dbReference type="ARBA" id="ARBA00022801"/>
    </source>
</evidence>
<dbReference type="EC" id="3.5.4.9" evidence="11"/>
<dbReference type="RefSeq" id="WP_262064978.1">
    <property type="nucleotide sequence ID" value="NZ_JAMXOD010000002.1"/>
</dbReference>
<feature type="binding site" evidence="11">
    <location>
        <position position="231"/>
    </location>
    <ligand>
        <name>NADP(+)</name>
        <dbReference type="ChEBI" id="CHEBI:58349"/>
    </ligand>
</feature>
<keyword evidence="6 11" id="KW-0521">NADP</keyword>
<dbReference type="Pfam" id="PF02882">
    <property type="entry name" value="THF_DHG_CYH_C"/>
    <property type="match status" value="1"/>
</dbReference>
<keyword evidence="3 11" id="KW-0028">Amino-acid biosynthesis</keyword>
<comment type="caution">
    <text evidence="14">The sequence shown here is derived from an EMBL/GenBank/DDBJ whole genome shotgun (WGS) entry which is preliminary data.</text>
</comment>
<feature type="domain" description="Tetrahydrofolate dehydrogenase/cyclohydrolase NAD(P)-binding" evidence="13">
    <location>
        <begin position="139"/>
        <end position="279"/>
    </location>
</feature>
<keyword evidence="7 11" id="KW-0560">Oxidoreductase</keyword>
<dbReference type="PANTHER" id="PTHR48099:SF5">
    <property type="entry name" value="C-1-TETRAHYDROFOLATE SYNTHASE, CYTOPLASMIC"/>
    <property type="match status" value="1"/>
</dbReference>
<evidence type="ECO:0000259" key="12">
    <source>
        <dbReference type="Pfam" id="PF00763"/>
    </source>
</evidence>
<evidence type="ECO:0000256" key="1">
    <source>
        <dbReference type="ARBA" id="ARBA00004777"/>
    </source>
</evidence>
<dbReference type="SUPFAM" id="SSF53223">
    <property type="entry name" value="Aminoacid dehydrogenase-like, N-terminal domain"/>
    <property type="match status" value="1"/>
</dbReference>
<keyword evidence="5 11" id="KW-0378">Hydrolase</keyword>
<sequence>MAVVMKGMEVAKSMKNELIFRVEKLKESGIIPSLAILRVGEKEEDLSYERGAKKRLEGLGVVCETAVLPEDVTQEDFEKKFDELNVSNKVHGILVFQPLPKHLNIEPVKERIHPRKDVDGMSPVNMGRVFANDKKGVAPCTPAGVIEMLKHFEIPIEGKEVVIVGRSSVVGKPLSILFLQENATVTICHTRTKNLEDTCKGAEILVAAAGVPKMIKASMVSEGCVVVDVGINVDEEGKLCGDVDYEQVEPLASYISPTPGGTGSVTSSVLAKHVIESAES</sequence>
<evidence type="ECO:0000256" key="3">
    <source>
        <dbReference type="ARBA" id="ARBA00022605"/>
    </source>
</evidence>
<feature type="domain" description="Tetrahydrofolate dehydrogenase/cyclohydrolase catalytic" evidence="12">
    <location>
        <begin position="5"/>
        <end position="119"/>
    </location>
</feature>
<dbReference type="EMBL" id="JAMZFW010000002">
    <property type="protein sequence ID" value="MCP1101196.1"/>
    <property type="molecule type" value="Genomic_DNA"/>
</dbReference>